<evidence type="ECO:0000313" key="3">
    <source>
        <dbReference type="Proteomes" id="UP000007058"/>
    </source>
</evidence>
<dbReference type="STRING" id="342108.amb3837"/>
<evidence type="ECO:0000313" key="2">
    <source>
        <dbReference type="EMBL" id="BAE52641.1"/>
    </source>
</evidence>
<feature type="region of interest" description="Disordered" evidence="1">
    <location>
        <begin position="22"/>
        <end position="47"/>
    </location>
</feature>
<protein>
    <submittedName>
        <fullName evidence="2">Uncharacterized protein</fullName>
    </submittedName>
</protein>
<dbReference type="KEGG" id="mag:amb3837"/>
<dbReference type="EMBL" id="AP007255">
    <property type="protein sequence ID" value="BAE52641.1"/>
    <property type="molecule type" value="Genomic_DNA"/>
</dbReference>
<evidence type="ECO:0000256" key="1">
    <source>
        <dbReference type="SAM" id="MobiDB-lite"/>
    </source>
</evidence>
<reference evidence="2 3" key="1">
    <citation type="journal article" date="2005" name="DNA Res.">
        <title>Complete genome sequence of the facultative anaerobic magnetotactic bacterium Magnetospirillum sp. strain AMB-1.</title>
        <authorList>
            <person name="Matsunaga T."/>
            <person name="Okamura Y."/>
            <person name="Fukuda Y."/>
            <person name="Wahyudi A.T."/>
            <person name="Murase Y."/>
            <person name="Takeyama H."/>
        </authorList>
    </citation>
    <scope>NUCLEOTIDE SEQUENCE [LARGE SCALE GENOMIC DNA]</scope>
    <source>
        <strain evidence="3">ATCC 700264 / AMB-1</strain>
    </source>
</reference>
<dbReference type="AlphaFoldDB" id="Q2W0I4"/>
<dbReference type="AntiFam" id="ANF00042">
    <property type="entry name" value="Antisense to RNaseP"/>
</dbReference>
<name>Q2W0I4_PARM1</name>
<dbReference type="HOGENOM" id="CLU_2302484_0_0_5"/>
<organism evidence="2 3">
    <name type="scientific">Paramagnetospirillum magneticum (strain ATCC 700264 / AMB-1)</name>
    <name type="common">Magnetospirillum magneticum</name>
    <dbReference type="NCBI Taxonomy" id="342108"/>
    <lineage>
        <taxon>Bacteria</taxon>
        <taxon>Pseudomonadati</taxon>
        <taxon>Pseudomonadota</taxon>
        <taxon>Alphaproteobacteria</taxon>
        <taxon>Rhodospirillales</taxon>
        <taxon>Magnetospirillaceae</taxon>
        <taxon>Paramagnetospirillum</taxon>
    </lineage>
</organism>
<accession>Q2W0I4</accession>
<dbReference type="AntiFam" id="ANF00041">
    <property type="entry name" value="Antisense to RNaseP"/>
</dbReference>
<proteinExistence type="predicted"/>
<dbReference type="Proteomes" id="UP000007058">
    <property type="component" value="Chromosome"/>
</dbReference>
<keyword evidence="3" id="KW-1185">Reference proteome</keyword>
<sequence length="100" mass="11336">MRQTACKPGSVPARKRVTAIHLGRPLPDASRDRPGRRRGNAFRPSEEEQCRPYLVLLPVGFTVPLPLPVARCALTAPFHPYQLPNPKAWERAVCFLWHFP</sequence>
<gene>
    <name evidence="2" type="ordered locus">amb3837</name>
</gene>